<accession>A0ACC1NQV4</accession>
<evidence type="ECO:0000313" key="2">
    <source>
        <dbReference type="Proteomes" id="UP001143910"/>
    </source>
</evidence>
<name>A0ACC1NQV4_9HYPO</name>
<dbReference type="EMBL" id="JANJQO010000143">
    <property type="protein sequence ID" value="KAJ2981241.1"/>
    <property type="molecule type" value="Genomic_DNA"/>
</dbReference>
<proteinExistence type="predicted"/>
<reference evidence="1" key="1">
    <citation type="submission" date="2022-08" db="EMBL/GenBank/DDBJ databases">
        <title>Genome Sequence of Lecanicillium fungicola.</title>
        <authorList>
            <person name="Buettner E."/>
        </authorList>
    </citation>
    <scope>NUCLEOTIDE SEQUENCE</scope>
    <source>
        <strain evidence="1">Babe33</strain>
    </source>
</reference>
<gene>
    <name evidence="1" type="ORF">NQ176_g2149</name>
</gene>
<dbReference type="Proteomes" id="UP001143910">
    <property type="component" value="Unassembled WGS sequence"/>
</dbReference>
<protein>
    <submittedName>
        <fullName evidence="1">Uncharacterized protein</fullName>
    </submittedName>
</protein>
<evidence type="ECO:0000313" key="1">
    <source>
        <dbReference type="EMBL" id="KAJ2981241.1"/>
    </source>
</evidence>
<keyword evidence="2" id="KW-1185">Reference proteome</keyword>
<comment type="caution">
    <text evidence="1">The sequence shown here is derived from an EMBL/GenBank/DDBJ whole genome shotgun (WGS) entry which is preliminary data.</text>
</comment>
<organism evidence="1 2">
    <name type="scientific">Zarea fungicola</name>
    <dbReference type="NCBI Taxonomy" id="93591"/>
    <lineage>
        <taxon>Eukaryota</taxon>
        <taxon>Fungi</taxon>
        <taxon>Dikarya</taxon>
        <taxon>Ascomycota</taxon>
        <taxon>Pezizomycotina</taxon>
        <taxon>Sordariomycetes</taxon>
        <taxon>Hypocreomycetidae</taxon>
        <taxon>Hypocreales</taxon>
        <taxon>Cordycipitaceae</taxon>
        <taxon>Zarea</taxon>
    </lineage>
</organism>
<sequence length="250" mass="28403">MMAKCKKKSSRSYYLEEPCDETFEYKAVPEELDAMPAPNSTTSKQPLNQAANDAFNNKNLSDMTIYLSAKGGSIELPAHSFVLAACSVYFQKVLAADFAESKSREFTFDDENPHTYWRVFEFMYTGDYSDEPAKDLPVENEDEEELLRDVRVFCLADYFLIANLKEYALKRFTAKVQKLWVSDRFSACVENVFNSTTRNGGESLRRAVVSVAKDHISELLAKQPFEALLYEGGDFGVDLVRMMSSWLVGQ</sequence>